<accession>A0A7I9VIF7</accession>
<keyword evidence="2" id="KW-1185">Reference proteome</keyword>
<gene>
    <name evidence="1" type="ORF">AMYX_08860</name>
</gene>
<organism evidence="1 2">
    <name type="scientific">Anaeromyxobacter diazotrophicus</name>
    <dbReference type="NCBI Taxonomy" id="2590199"/>
    <lineage>
        <taxon>Bacteria</taxon>
        <taxon>Pseudomonadati</taxon>
        <taxon>Myxococcota</taxon>
        <taxon>Myxococcia</taxon>
        <taxon>Myxococcales</taxon>
        <taxon>Cystobacterineae</taxon>
        <taxon>Anaeromyxobacteraceae</taxon>
        <taxon>Anaeromyxobacter</taxon>
    </lineage>
</organism>
<evidence type="ECO:0000313" key="2">
    <source>
        <dbReference type="Proteomes" id="UP000503640"/>
    </source>
</evidence>
<name>A0A7I9VIF7_9BACT</name>
<proteinExistence type="predicted"/>
<comment type="caution">
    <text evidence="1">The sequence shown here is derived from an EMBL/GenBank/DDBJ whole genome shotgun (WGS) entry which is preliminary data.</text>
</comment>
<dbReference type="Proteomes" id="UP000503640">
    <property type="component" value="Unassembled WGS sequence"/>
</dbReference>
<dbReference type="AlphaFoldDB" id="A0A7I9VIF7"/>
<dbReference type="EMBL" id="BJTG01000002">
    <property type="protein sequence ID" value="GEJ56145.1"/>
    <property type="molecule type" value="Genomic_DNA"/>
</dbReference>
<sequence length="189" mass="20228">MRALHLRMLLDALPALGPEPAHEVMARIPAPTLARIRRAGRLAWLPVRLLVETCEAAAAVLDEEGLRRWGGVALQAAAGAPLTRAFFLAVLGRERHDPAALLSSLVKAWPLLYAGCGDLLVMERAPGALRLLQGPTPPALRRSATVLPLVGALGAVPAHCGLAGRADAAWSPDVEWFEYRISWAPPPRT</sequence>
<protein>
    <submittedName>
        <fullName evidence="1">Uncharacterized protein</fullName>
    </submittedName>
</protein>
<reference evidence="2" key="1">
    <citation type="journal article" date="2020" name="Appl. Environ. Microbiol.">
        <title>Diazotrophic Anaeromyxobacter Isolates from Soils.</title>
        <authorList>
            <person name="Masuda Y."/>
            <person name="Yamanaka H."/>
            <person name="Xu Z.X."/>
            <person name="Shiratori Y."/>
            <person name="Aono T."/>
            <person name="Amachi S."/>
            <person name="Senoo K."/>
            <person name="Itoh H."/>
        </authorList>
    </citation>
    <scope>NUCLEOTIDE SEQUENCE [LARGE SCALE GENOMIC DNA]</scope>
    <source>
        <strain evidence="2">R267</strain>
    </source>
</reference>
<evidence type="ECO:0000313" key="1">
    <source>
        <dbReference type="EMBL" id="GEJ56145.1"/>
    </source>
</evidence>